<name>A0ABD1Z3B6_9MARC</name>
<sequence length="162" mass="18513">MLNAIFAPVKPEHFQHNLLAFYHHAWAAITNPAAPTPDWGNVVEKTVSKQIKALGVCNEATCIGPYLAHLYNHFHEMDAEKKVDSKKSKALIHTIFDSDTETKTKDEKEPTKEVPRAIYESKACGSKLLDLKIDYDEWGIRWRVLAVRPQSFLRPLTWKLAM</sequence>
<keyword evidence="2" id="KW-1185">Reference proteome</keyword>
<reference evidence="1 2" key="1">
    <citation type="submission" date="2024-09" db="EMBL/GenBank/DDBJ databases">
        <title>Chromosome-scale assembly of Riccia fluitans.</title>
        <authorList>
            <person name="Paukszto L."/>
            <person name="Sawicki J."/>
            <person name="Karawczyk K."/>
            <person name="Piernik-Szablinska J."/>
            <person name="Szczecinska M."/>
            <person name="Mazdziarz M."/>
        </authorList>
    </citation>
    <scope>NUCLEOTIDE SEQUENCE [LARGE SCALE GENOMIC DNA]</scope>
    <source>
        <strain evidence="1">Rf_01</strain>
        <tissue evidence="1">Aerial parts of the thallus</tissue>
    </source>
</reference>
<protein>
    <submittedName>
        <fullName evidence="1">Uncharacterized protein</fullName>
    </submittedName>
</protein>
<dbReference type="Proteomes" id="UP001605036">
    <property type="component" value="Unassembled WGS sequence"/>
</dbReference>
<gene>
    <name evidence="1" type="ORF">R1flu_009854</name>
</gene>
<accession>A0ABD1Z3B6</accession>
<proteinExistence type="predicted"/>
<dbReference type="EMBL" id="JBHFFA010000002">
    <property type="protein sequence ID" value="KAL2642267.1"/>
    <property type="molecule type" value="Genomic_DNA"/>
</dbReference>
<evidence type="ECO:0000313" key="1">
    <source>
        <dbReference type="EMBL" id="KAL2642267.1"/>
    </source>
</evidence>
<evidence type="ECO:0000313" key="2">
    <source>
        <dbReference type="Proteomes" id="UP001605036"/>
    </source>
</evidence>
<organism evidence="1 2">
    <name type="scientific">Riccia fluitans</name>
    <dbReference type="NCBI Taxonomy" id="41844"/>
    <lineage>
        <taxon>Eukaryota</taxon>
        <taxon>Viridiplantae</taxon>
        <taxon>Streptophyta</taxon>
        <taxon>Embryophyta</taxon>
        <taxon>Marchantiophyta</taxon>
        <taxon>Marchantiopsida</taxon>
        <taxon>Marchantiidae</taxon>
        <taxon>Marchantiales</taxon>
        <taxon>Ricciaceae</taxon>
        <taxon>Riccia</taxon>
    </lineage>
</organism>
<dbReference type="AlphaFoldDB" id="A0ABD1Z3B6"/>
<comment type="caution">
    <text evidence="1">The sequence shown here is derived from an EMBL/GenBank/DDBJ whole genome shotgun (WGS) entry which is preliminary data.</text>
</comment>